<protein>
    <recommendedName>
        <fullName evidence="8">4Fe-4S ferredoxin-type domain-containing protein</fullName>
    </recommendedName>
</protein>
<evidence type="ECO:0000256" key="4">
    <source>
        <dbReference type="ARBA" id="ARBA00022737"/>
    </source>
</evidence>
<evidence type="ECO:0000256" key="7">
    <source>
        <dbReference type="ARBA" id="ARBA00023014"/>
    </source>
</evidence>
<evidence type="ECO:0000256" key="1">
    <source>
        <dbReference type="ARBA" id="ARBA00022448"/>
    </source>
</evidence>
<dbReference type="SUPFAM" id="SSF54862">
    <property type="entry name" value="4Fe-4S ferredoxins"/>
    <property type="match status" value="1"/>
</dbReference>
<dbReference type="HOGENOM" id="CLU_058393_1_0_0"/>
<dbReference type="RefSeq" id="WP_013007810.1">
    <property type="nucleotide sequence ID" value="NC_013939.1"/>
</dbReference>
<evidence type="ECO:0000256" key="5">
    <source>
        <dbReference type="ARBA" id="ARBA00022982"/>
    </source>
</evidence>
<dbReference type="Pfam" id="PF04015">
    <property type="entry name" value="DUF362"/>
    <property type="match status" value="1"/>
</dbReference>
<evidence type="ECO:0000256" key="6">
    <source>
        <dbReference type="ARBA" id="ARBA00023004"/>
    </source>
</evidence>
<dbReference type="GO" id="GO:0051539">
    <property type="term" value="F:4 iron, 4 sulfur cluster binding"/>
    <property type="evidence" value="ECO:0007669"/>
    <property type="project" value="UniProtKB-KW"/>
</dbReference>
<dbReference type="AlphaFoldDB" id="D3PD90"/>
<keyword evidence="1" id="KW-0813">Transport</keyword>
<dbReference type="PANTHER" id="PTHR43687">
    <property type="entry name" value="ADENYLYLSULFATE REDUCTASE, BETA SUBUNIT"/>
    <property type="match status" value="1"/>
</dbReference>
<organism evidence="9 10">
    <name type="scientific">Deferribacter desulfuricans (strain DSM 14783 / JCM 11476 / NBRC 101012 / SSM1)</name>
    <dbReference type="NCBI Taxonomy" id="639282"/>
    <lineage>
        <taxon>Bacteria</taxon>
        <taxon>Pseudomonadati</taxon>
        <taxon>Deferribacterota</taxon>
        <taxon>Deferribacteres</taxon>
        <taxon>Deferribacterales</taxon>
        <taxon>Deferribacteraceae</taxon>
        <taxon>Deferribacter</taxon>
    </lineage>
</organism>
<dbReference type="Pfam" id="PF14697">
    <property type="entry name" value="Fer4_21"/>
    <property type="match status" value="1"/>
</dbReference>
<dbReference type="OrthoDB" id="9807879at2"/>
<dbReference type="InterPro" id="IPR017896">
    <property type="entry name" value="4Fe4S_Fe-S-bd"/>
</dbReference>
<dbReference type="PROSITE" id="PS00198">
    <property type="entry name" value="4FE4S_FER_1"/>
    <property type="match status" value="2"/>
</dbReference>
<evidence type="ECO:0000313" key="9">
    <source>
        <dbReference type="EMBL" id="BAI80563.1"/>
    </source>
</evidence>
<accession>D3PD90</accession>
<keyword evidence="7" id="KW-0411">Iron-sulfur</keyword>
<evidence type="ECO:0000313" key="10">
    <source>
        <dbReference type="Proteomes" id="UP000001520"/>
    </source>
</evidence>
<keyword evidence="5" id="KW-0249">Electron transport</keyword>
<dbReference type="PROSITE" id="PS51379">
    <property type="entry name" value="4FE4S_FER_2"/>
    <property type="match status" value="2"/>
</dbReference>
<dbReference type="eggNOG" id="COG1145">
    <property type="taxonomic scope" value="Bacteria"/>
</dbReference>
<sequence>MNVTIEKVSDYDVEKLKDFFLNSLTKSRKFKNQKKVLLKPNLLQASPPDKAITTHPLFIKGVVLALLELDSSIEILIGDSPGANFINYNRVLERTGMLDIINEFNISPVKIEEYPPKIYNGLLLSSIVEHVDCIINLAKLKTHSLTGLTLCVKNLFGLIPGNYKVKYHKDYPVNKELGVNIAKIYEFLKNKTISFIDGILAHEGEGPSRGRANKLGIVGFSDDAEVLDMAITKLLGLPPEFCKTNIYFIDKVDNIEDCLPQNLKINGIKLPISTKIDFLPNWLKKFVADSIKVKPEIMKSDCIKCYLCYKSCPVEAISLDNDKFPVVNKNDCIECYCCYEVCESDAIRLKRSLLHRLYVR</sequence>
<dbReference type="InterPro" id="IPR017900">
    <property type="entry name" value="4Fe4S_Fe_S_CS"/>
</dbReference>
<feature type="domain" description="4Fe-4S ferredoxin-type" evidence="8">
    <location>
        <begin position="293"/>
        <end position="322"/>
    </location>
</feature>
<dbReference type="InterPro" id="IPR007160">
    <property type="entry name" value="DUF362"/>
</dbReference>
<gene>
    <name evidence="9" type="ordered locus">DEFDS_1094</name>
</gene>
<name>D3PD90_DEFDS</name>
<dbReference type="GO" id="GO:0046872">
    <property type="term" value="F:metal ion binding"/>
    <property type="evidence" value="ECO:0007669"/>
    <property type="project" value="UniProtKB-KW"/>
</dbReference>
<dbReference type="STRING" id="639282.DEFDS_1094"/>
<dbReference type="KEGG" id="ddf:DEFDS_1094"/>
<proteinExistence type="predicted"/>
<dbReference type="EMBL" id="AP011529">
    <property type="protein sequence ID" value="BAI80563.1"/>
    <property type="molecule type" value="Genomic_DNA"/>
</dbReference>
<evidence type="ECO:0000259" key="8">
    <source>
        <dbReference type="PROSITE" id="PS51379"/>
    </source>
</evidence>
<keyword evidence="4" id="KW-0677">Repeat</keyword>
<dbReference type="Gene3D" id="3.30.70.20">
    <property type="match status" value="1"/>
</dbReference>
<reference evidence="9 10" key="1">
    <citation type="journal article" date="2010" name="DNA Res.">
        <title>Bacterial lifestyle in a deep-sea hydrothermal vent chimney revealed by the genome sequence of the thermophilic bacterium Deferribacter desulfuricans SSM1.</title>
        <authorList>
            <person name="Takaki Y."/>
            <person name="Shimamura S."/>
            <person name="Nakagawa S."/>
            <person name="Fukuhara Y."/>
            <person name="Horikawa H."/>
            <person name="Ankai A."/>
            <person name="Harada T."/>
            <person name="Hosoyama A."/>
            <person name="Oguchi A."/>
            <person name="Fukui S."/>
            <person name="Fujita N."/>
            <person name="Takami H."/>
            <person name="Takai K."/>
        </authorList>
    </citation>
    <scope>NUCLEOTIDE SEQUENCE [LARGE SCALE GENOMIC DNA]</scope>
    <source>
        <strain evidence="10">DSM 14783 / JCM 11476 / NBRC 101012 / SSM1</strain>
    </source>
</reference>
<keyword evidence="6" id="KW-0408">Iron</keyword>
<dbReference type="InterPro" id="IPR050572">
    <property type="entry name" value="Fe-S_Ferredoxin"/>
</dbReference>
<keyword evidence="2" id="KW-0004">4Fe-4S</keyword>
<keyword evidence="3" id="KW-0479">Metal-binding</keyword>
<feature type="domain" description="4Fe-4S ferredoxin-type" evidence="8">
    <location>
        <begin position="323"/>
        <end position="352"/>
    </location>
</feature>
<dbReference type="eggNOG" id="COG2006">
    <property type="taxonomic scope" value="Bacteria"/>
</dbReference>
<evidence type="ECO:0000256" key="2">
    <source>
        <dbReference type="ARBA" id="ARBA00022485"/>
    </source>
</evidence>
<keyword evidence="10" id="KW-1185">Reference proteome</keyword>
<dbReference type="Proteomes" id="UP000001520">
    <property type="component" value="Chromosome"/>
</dbReference>
<evidence type="ECO:0000256" key="3">
    <source>
        <dbReference type="ARBA" id="ARBA00022723"/>
    </source>
</evidence>
<dbReference type="PANTHER" id="PTHR43687:SF6">
    <property type="entry name" value="L-ASPARTATE SEMIALDEHYDE SULFURTRANSFERASE IRON-SULFUR SUBUNIT"/>
    <property type="match status" value="1"/>
</dbReference>